<dbReference type="PANTHER" id="PTHR42743:SF10">
    <property type="entry name" value="D-ALANINE AMINOTRANSFERASE"/>
    <property type="match status" value="1"/>
</dbReference>
<dbReference type="CDD" id="cd01558">
    <property type="entry name" value="D-AAT_like"/>
    <property type="match status" value="1"/>
</dbReference>
<keyword evidence="14" id="KW-1185">Reference proteome</keyword>
<dbReference type="InterPro" id="IPR001544">
    <property type="entry name" value="Aminotrans_IV"/>
</dbReference>
<dbReference type="GO" id="GO:0008696">
    <property type="term" value="F:4-amino-4-deoxychorismate lyase activity"/>
    <property type="evidence" value="ECO:0007669"/>
    <property type="project" value="UniProtKB-EC"/>
</dbReference>
<proteinExistence type="inferred from homology"/>
<comment type="catalytic activity">
    <reaction evidence="7">
        <text>4-amino-4-deoxychorismate = 4-aminobenzoate + pyruvate + H(+)</text>
        <dbReference type="Rhea" id="RHEA:16201"/>
        <dbReference type="ChEBI" id="CHEBI:15361"/>
        <dbReference type="ChEBI" id="CHEBI:15378"/>
        <dbReference type="ChEBI" id="CHEBI:17836"/>
        <dbReference type="ChEBI" id="CHEBI:58406"/>
        <dbReference type="EC" id="4.1.3.38"/>
    </reaction>
</comment>
<evidence type="ECO:0000256" key="12">
    <source>
        <dbReference type="RuleBase" id="RU004516"/>
    </source>
</evidence>
<dbReference type="PROSITE" id="PS00770">
    <property type="entry name" value="AA_TRANSFER_CLASS_4"/>
    <property type="match status" value="1"/>
</dbReference>
<dbReference type="EMBL" id="CP007268">
    <property type="protein sequence ID" value="AHK78376.1"/>
    <property type="molecule type" value="Genomic_DNA"/>
</dbReference>
<evidence type="ECO:0000256" key="7">
    <source>
        <dbReference type="ARBA" id="ARBA00049529"/>
    </source>
</evidence>
<dbReference type="PANTHER" id="PTHR42743">
    <property type="entry name" value="AMINO-ACID AMINOTRANSFERASE"/>
    <property type="match status" value="1"/>
</dbReference>
<evidence type="ECO:0000256" key="4">
    <source>
        <dbReference type="ARBA" id="ARBA00022909"/>
    </source>
</evidence>
<organism evidence="13 14">
    <name type="scientific">Ectothiorhodospira haloalkaliphila</name>
    <dbReference type="NCBI Taxonomy" id="421628"/>
    <lineage>
        <taxon>Bacteria</taxon>
        <taxon>Pseudomonadati</taxon>
        <taxon>Pseudomonadota</taxon>
        <taxon>Gammaproteobacteria</taxon>
        <taxon>Chromatiales</taxon>
        <taxon>Ectothiorhodospiraceae</taxon>
        <taxon>Ectothiorhodospira</taxon>
    </lineage>
</organism>
<dbReference type="InterPro" id="IPR043131">
    <property type="entry name" value="BCAT-like_N"/>
</dbReference>
<dbReference type="FunFam" id="3.20.10.10:FF:000002">
    <property type="entry name" value="D-alanine aminotransferase"/>
    <property type="match status" value="1"/>
</dbReference>
<dbReference type="AlphaFoldDB" id="W8KS19"/>
<dbReference type="InterPro" id="IPR050571">
    <property type="entry name" value="Class-IV_PLP-Dep_Aminotrnsfr"/>
</dbReference>
<evidence type="ECO:0000256" key="3">
    <source>
        <dbReference type="ARBA" id="ARBA00022898"/>
    </source>
</evidence>
<reference evidence="13 14" key="1">
    <citation type="journal article" date="2014" name="J Genomics">
        <title>Draft Genome Sequence of the Extremely Halophilic Phototrophic Purple Sulfur Bacterium Halorhodospira halochloris.</title>
        <authorList>
            <person name="Singh K.S."/>
            <person name="Kirksey J."/>
            <person name="Hoff W.D."/>
            <person name="Deole R."/>
        </authorList>
    </citation>
    <scope>NUCLEOTIDE SEQUENCE [LARGE SCALE GENOMIC DNA]</scope>
    <source>
        <strain evidence="13 14">A</strain>
    </source>
</reference>
<dbReference type="GO" id="GO:0008652">
    <property type="term" value="P:amino acid biosynthetic process"/>
    <property type="evidence" value="ECO:0007669"/>
    <property type="project" value="UniProtKB-ARBA"/>
</dbReference>
<dbReference type="GO" id="GO:0005829">
    <property type="term" value="C:cytosol"/>
    <property type="evidence" value="ECO:0007669"/>
    <property type="project" value="TreeGrafter"/>
</dbReference>
<dbReference type="Pfam" id="PF01063">
    <property type="entry name" value="Aminotran_4"/>
    <property type="match status" value="1"/>
</dbReference>
<evidence type="ECO:0000256" key="10">
    <source>
        <dbReference type="ARBA" id="ARBA00080135"/>
    </source>
</evidence>
<dbReference type="EC" id="4.1.3.38" evidence="6"/>
<dbReference type="HOGENOM" id="CLU_020844_4_1_6"/>
<comment type="cofactor">
    <cofactor evidence="1 12">
        <name>pyridoxal 5'-phosphate</name>
        <dbReference type="ChEBI" id="CHEBI:597326"/>
    </cofactor>
</comment>
<keyword evidence="4" id="KW-0289">Folate biosynthesis</keyword>
<dbReference type="SUPFAM" id="SSF56752">
    <property type="entry name" value="D-aminoacid aminotransferase-like PLP-dependent enzymes"/>
    <property type="match status" value="1"/>
</dbReference>
<dbReference type="KEGG" id="hhc:M911_03375"/>
<dbReference type="GO" id="GO:0046656">
    <property type="term" value="P:folic acid biosynthetic process"/>
    <property type="evidence" value="ECO:0007669"/>
    <property type="project" value="UniProtKB-KW"/>
</dbReference>
<evidence type="ECO:0000256" key="2">
    <source>
        <dbReference type="ARBA" id="ARBA00009320"/>
    </source>
</evidence>
<dbReference type="InterPro" id="IPR043132">
    <property type="entry name" value="BCAT-like_C"/>
</dbReference>
<protein>
    <recommendedName>
        <fullName evidence="9">Aminodeoxychorismate lyase</fullName>
        <ecNumber evidence="6">4.1.3.38</ecNumber>
    </recommendedName>
    <alternativeName>
        <fullName evidence="10">4-amino-4-deoxychorismate lyase</fullName>
    </alternativeName>
</protein>
<comment type="pathway">
    <text evidence="5">Cofactor biosynthesis; tetrahydrofolate biosynthesis; 4-aminobenzoate from chorismate: step 2/2.</text>
</comment>
<evidence type="ECO:0000256" key="1">
    <source>
        <dbReference type="ARBA" id="ARBA00001933"/>
    </source>
</evidence>
<dbReference type="Gene3D" id="3.20.10.10">
    <property type="entry name" value="D-amino Acid Aminotransferase, subunit A, domain 2"/>
    <property type="match status" value="1"/>
</dbReference>
<sequence length="283" mass="30864">MIHLNGEFLPEDRAKVSVLDRGFLFGDGVYEVIPVFGGRPLRLGEHLDRLARSLAEIRIPDPLSREDWAILIDELLARNPGGDRSVYVQVTRGVAPRDHAFPEAIEPTVMAMVNPIRPPGEQVLTQGVAAVVIPDHRWSRCDIKAITLLANVLARQEAVDSGATEAILVRNGLATEGAASNLFLVADGVIVTPPKDHSLLGGITRDLLVELAEANGLPVMETRIPEDSLQGAQEIWLTSSTREILPVTRLDGRAVGEGVPGPVWRRVHALYQDYKASLRQEAP</sequence>
<dbReference type="InterPro" id="IPR018300">
    <property type="entry name" value="Aminotrans_IV_CS"/>
</dbReference>
<evidence type="ECO:0000313" key="14">
    <source>
        <dbReference type="Proteomes" id="UP000019442"/>
    </source>
</evidence>
<gene>
    <name evidence="13" type="ORF">M911_03375</name>
</gene>
<comment type="function">
    <text evidence="8">Involved in the biosynthesis of p-aminobenzoate (PABA), a precursor of tetrahydrofolate. Converts 4-amino-4-deoxychorismate into 4-aminobenzoate (PABA) and pyruvate.</text>
</comment>
<dbReference type="InterPro" id="IPR036038">
    <property type="entry name" value="Aminotransferase-like"/>
</dbReference>
<dbReference type="Gene3D" id="3.30.470.10">
    <property type="match status" value="1"/>
</dbReference>
<evidence type="ECO:0000256" key="6">
    <source>
        <dbReference type="ARBA" id="ARBA00035676"/>
    </source>
</evidence>
<evidence type="ECO:0000256" key="11">
    <source>
        <dbReference type="RuleBase" id="RU004106"/>
    </source>
</evidence>
<dbReference type="PATRIC" id="fig|1354791.3.peg.1072"/>
<evidence type="ECO:0000313" key="13">
    <source>
        <dbReference type="EMBL" id="AHK78376.1"/>
    </source>
</evidence>
<comment type="similarity">
    <text evidence="2 11">Belongs to the class-IV pyridoxal-phosphate-dependent aminotransferase family.</text>
</comment>
<dbReference type="Proteomes" id="UP000019442">
    <property type="component" value="Chromosome"/>
</dbReference>
<reference evidence="14" key="2">
    <citation type="submission" date="2014-02" db="EMBL/GenBank/DDBJ databases">
        <title>Draft Genome Sequence of extremely halophilic bacteria Halorhodospira halochloris.</title>
        <authorList>
            <person name="Singh K.S."/>
        </authorList>
    </citation>
    <scope>NUCLEOTIDE SEQUENCE [LARGE SCALE GENOMIC DNA]</scope>
    <source>
        <strain evidence="14">A</strain>
    </source>
</reference>
<keyword evidence="3 12" id="KW-0663">Pyridoxal phosphate</keyword>
<name>W8KS19_9GAMM</name>
<accession>W8KS19</accession>
<evidence type="ECO:0000256" key="5">
    <source>
        <dbReference type="ARBA" id="ARBA00035633"/>
    </source>
</evidence>
<evidence type="ECO:0000256" key="8">
    <source>
        <dbReference type="ARBA" id="ARBA00054027"/>
    </source>
</evidence>
<evidence type="ECO:0000256" key="9">
    <source>
        <dbReference type="ARBA" id="ARBA00069174"/>
    </source>
</evidence>